<dbReference type="GO" id="GO:0005506">
    <property type="term" value="F:iron ion binding"/>
    <property type="evidence" value="ECO:0007669"/>
    <property type="project" value="InterPro"/>
</dbReference>
<keyword evidence="7 11" id="KW-1133">Transmembrane helix</keyword>
<feature type="transmembrane region" description="Helical" evidence="11">
    <location>
        <begin position="50"/>
        <end position="66"/>
    </location>
</feature>
<feature type="transmembrane region" description="Helical" evidence="11">
    <location>
        <begin position="86"/>
        <end position="107"/>
    </location>
</feature>
<feature type="transmembrane region" description="Helical" evidence="11">
    <location>
        <begin position="12"/>
        <end position="30"/>
    </location>
</feature>
<evidence type="ECO:0000256" key="3">
    <source>
        <dbReference type="ARBA" id="ARBA00010617"/>
    </source>
</evidence>
<evidence type="ECO:0000256" key="7">
    <source>
        <dbReference type="ARBA" id="ARBA00022989"/>
    </source>
</evidence>
<comment type="cofactor">
    <cofactor evidence="1">
        <name>heme</name>
        <dbReference type="ChEBI" id="CHEBI:30413"/>
    </cofactor>
</comment>
<evidence type="ECO:0000256" key="4">
    <source>
        <dbReference type="ARBA" id="ARBA00022617"/>
    </source>
</evidence>
<dbReference type="InterPro" id="IPR036396">
    <property type="entry name" value="Cyt_P450_sf"/>
</dbReference>
<reference evidence="12 13" key="1">
    <citation type="submission" date="2022-03" db="EMBL/GenBank/DDBJ databases">
        <authorList>
            <person name="Nunn A."/>
            <person name="Chopra R."/>
            <person name="Nunn A."/>
            <person name="Contreras Garrido A."/>
        </authorList>
    </citation>
    <scope>NUCLEOTIDE SEQUENCE [LARGE SCALE GENOMIC DNA]</scope>
</reference>
<keyword evidence="13" id="KW-1185">Reference proteome</keyword>
<evidence type="ECO:0000256" key="2">
    <source>
        <dbReference type="ARBA" id="ARBA00004167"/>
    </source>
</evidence>
<evidence type="ECO:0000256" key="9">
    <source>
        <dbReference type="ARBA" id="ARBA00023033"/>
    </source>
</evidence>
<keyword evidence="8" id="KW-0560">Oxidoreductase</keyword>
<dbReference type="SUPFAM" id="SSF48264">
    <property type="entry name" value="Cytochrome P450"/>
    <property type="match status" value="1"/>
</dbReference>
<proteinExistence type="inferred from homology"/>
<dbReference type="Gene3D" id="1.10.630.10">
    <property type="entry name" value="Cytochrome P450"/>
    <property type="match status" value="1"/>
</dbReference>
<name>A0AAU9SMP4_THLAR</name>
<keyword evidence="6" id="KW-0479">Metal-binding</keyword>
<sequence>MVAMNSVDLQNCLIFIFICIFSLLCYSLFFNKPKDSRGFKLPPSPPSLPIIGHLHLLLSTLIHKSLQKISSKYRPLLTLRIFNVPVVLISSGSMALAYEIFFFLILLPKAKTKKLQRVGEEHQNKRKNWNKGSNRIEGLLSTAGKERSLSLIVRSTSTLNTRNRFMRKLVATKLLRPQAIEQSQGIRAEELHRFYANLLDKANKKENVEIGKEVMKLTNNIICRMSMGRTCSEENSEAEKFRELVTKSMSFTKKIFFANMLRRPLEKLGISLRSWEFDEFLERILVEHEEKLEVNQDKDMLDLLFEAYRDQKAEYDITRNQIKSLLLEIFLGGTDTSTQATQWTMAEVVNNPNILRKLREEIDFVVGTTRLIQESDLPNLPYLQAVVKEGLRMYPISPLLRTFRESCEIQGFYIPQETILVVNVYAVMSDPDSWEDPDEFKPERFLASSRSGQQGEKRERHEVPSFWRWKERLSWIKSSLYLCRNCNRNNRINGDKVKLDETVVGMSLKMAYPLKRTPVSRLHPFNF</sequence>
<comment type="subcellular location">
    <subcellularLocation>
        <location evidence="2">Membrane</location>
        <topology evidence="2">Single-pass membrane protein</topology>
    </subcellularLocation>
</comment>
<keyword evidence="5 11" id="KW-0812">Transmembrane</keyword>
<keyword evidence="4" id="KW-0349">Heme</keyword>
<dbReference type="EMBL" id="OU466862">
    <property type="protein sequence ID" value="CAH2070751.1"/>
    <property type="molecule type" value="Genomic_DNA"/>
</dbReference>
<dbReference type="InterPro" id="IPR002401">
    <property type="entry name" value="Cyt_P450_E_grp-I"/>
</dbReference>
<gene>
    <name evidence="12" type="ORF">TAV2_LOCUS19618</name>
</gene>
<organism evidence="12 13">
    <name type="scientific">Thlaspi arvense</name>
    <name type="common">Field penny-cress</name>
    <dbReference type="NCBI Taxonomy" id="13288"/>
    <lineage>
        <taxon>Eukaryota</taxon>
        <taxon>Viridiplantae</taxon>
        <taxon>Streptophyta</taxon>
        <taxon>Embryophyta</taxon>
        <taxon>Tracheophyta</taxon>
        <taxon>Spermatophyta</taxon>
        <taxon>Magnoliopsida</taxon>
        <taxon>eudicotyledons</taxon>
        <taxon>Gunneridae</taxon>
        <taxon>Pentapetalae</taxon>
        <taxon>rosids</taxon>
        <taxon>malvids</taxon>
        <taxon>Brassicales</taxon>
        <taxon>Brassicaceae</taxon>
        <taxon>Thlaspideae</taxon>
        <taxon>Thlaspi</taxon>
    </lineage>
</organism>
<evidence type="ECO:0008006" key="14">
    <source>
        <dbReference type="Google" id="ProtNLM"/>
    </source>
</evidence>
<dbReference type="Pfam" id="PF00067">
    <property type="entry name" value="p450"/>
    <property type="match status" value="1"/>
</dbReference>
<evidence type="ECO:0000313" key="12">
    <source>
        <dbReference type="EMBL" id="CAH2070751.1"/>
    </source>
</evidence>
<keyword evidence="9" id="KW-0503">Monooxygenase</keyword>
<keyword evidence="10 11" id="KW-0472">Membrane</keyword>
<dbReference type="InterPro" id="IPR001128">
    <property type="entry name" value="Cyt_P450"/>
</dbReference>
<evidence type="ECO:0000256" key="11">
    <source>
        <dbReference type="SAM" id="Phobius"/>
    </source>
</evidence>
<dbReference type="Proteomes" id="UP000836841">
    <property type="component" value="Chromosome 6"/>
</dbReference>
<evidence type="ECO:0000313" key="13">
    <source>
        <dbReference type="Proteomes" id="UP000836841"/>
    </source>
</evidence>
<dbReference type="AlphaFoldDB" id="A0AAU9SMP4"/>
<dbReference type="GO" id="GO:0016020">
    <property type="term" value="C:membrane"/>
    <property type="evidence" value="ECO:0007669"/>
    <property type="project" value="UniProtKB-SubCell"/>
</dbReference>
<dbReference type="PRINTS" id="PR00463">
    <property type="entry name" value="EP450I"/>
</dbReference>
<dbReference type="GO" id="GO:0020037">
    <property type="term" value="F:heme binding"/>
    <property type="evidence" value="ECO:0007669"/>
    <property type="project" value="InterPro"/>
</dbReference>
<dbReference type="PANTHER" id="PTHR24298:SF882">
    <property type="entry name" value="CYTOCHROME P450, FAMILY 705, SUBFAMILY A, POLYPEPTIDE 18-RELATED"/>
    <property type="match status" value="1"/>
</dbReference>
<dbReference type="GO" id="GO:0016709">
    <property type="term" value="F:oxidoreductase activity, acting on paired donors, with incorporation or reduction of molecular oxygen, NAD(P)H as one donor, and incorporation of one atom of oxygen"/>
    <property type="evidence" value="ECO:0007669"/>
    <property type="project" value="TreeGrafter"/>
</dbReference>
<keyword evidence="4" id="KW-0408">Iron</keyword>
<evidence type="ECO:0000256" key="1">
    <source>
        <dbReference type="ARBA" id="ARBA00001971"/>
    </source>
</evidence>
<evidence type="ECO:0000256" key="8">
    <source>
        <dbReference type="ARBA" id="ARBA00023002"/>
    </source>
</evidence>
<evidence type="ECO:0000256" key="5">
    <source>
        <dbReference type="ARBA" id="ARBA00022692"/>
    </source>
</evidence>
<evidence type="ECO:0000256" key="10">
    <source>
        <dbReference type="ARBA" id="ARBA00023136"/>
    </source>
</evidence>
<comment type="similarity">
    <text evidence="3">Belongs to the cytochrome P450 family.</text>
</comment>
<dbReference type="PANTHER" id="PTHR24298">
    <property type="entry name" value="FLAVONOID 3'-MONOOXYGENASE-RELATED"/>
    <property type="match status" value="1"/>
</dbReference>
<accession>A0AAU9SMP4</accession>
<protein>
    <recommendedName>
        <fullName evidence="14">Cytochrome P450</fullName>
    </recommendedName>
</protein>
<dbReference type="InterPro" id="IPR051103">
    <property type="entry name" value="Plant_metabolite_P450s"/>
</dbReference>
<evidence type="ECO:0000256" key="6">
    <source>
        <dbReference type="ARBA" id="ARBA00022723"/>
    </source>
</evidence>